<sequence>METRAIPRRLAFTAGGQQLINWGISFYMPGTFAGAIAADKGWSLPQIYLGLTLAMLMMAAVSPFVARLLARFGGRLVVTSGTLLIAASCAMMAWRPSLAGWYGAWLLTGIGMRLSLYDALFAAVVNLYGQQARKTISHITLAGGLASALFWPLGEALLTVMSWQDALRIYALFGLLSACLSYQLPRQRLSTSVKMIAPTTTAEGDRRNGVRYAIFIALITFISNGTSTHLPEFISHFGLPVAVGMLWGFGQTGARLGEVLAGPRVTPLTLTRFTALAMPLCFLLGLSSTAYAGFAAGFVLGYGAINGLVTIVKATLPLALFSAESYACRTGILLIPGQLMAAASPFAYAWLNHRLGIIGGMWVSTGLTLIVAGLALAMVRGAGKAQPGKFPALHPTAAKNGPAEHLPEPQTGNSQGNLTLPDNLLGRRD</sequence>
<feature type="transmembrane region" description="Helical" evidence="5">
    <location>
        <begin position="357"/>
        <end position="379"/>
    </location>
</feature>
<evidence type="ECO:0000313" key="7">
    <source>
        <dbReference type="Proteomes" id="UP000234473"/>
    </source>
</evidence>
<dbReference type="Pfam" id="PF07690">
    <property type="entry name" value="MFS_1"/>
    <property type="match status" value="1"/>
</dbReference>
<feature type="region of interest" description="Disordered" evidence="4">
    <location>
        <begin position="390"/>
        <end position="429"/>
    </location>
</feature>
<dbReference type="Proteomes" id="UP000234473">
    <property type="component" value="Unassembled WGS sequence"/>
</dbReference>
<dbReference type="InterPro" id="IPR036259">
    <property type="entry name" value="MFS_trans_sf"/>
</dbReference>
<name>A0A2N5AHA8_KLEVA</name>
<evidence type="ECO:0000256" key="3">
    <source>
        <dbReference type="ARBA" id="ARBA00023136"/>
    </source>
</evidence>
<feature type="transmembrane region" description="Helical" evidence="5">
    <location>
        <begin position="332"/>
        <end position="351"/>
    </location>
</feature>
<protein>
    <submittedName>
        <fullName evidence="6">MFS transporter</fullName>
    </submittedName>
</protein>
<accession>A0A2N5AHA8</accession>
<proteinExistence type="predicted"/>
<feature type="transmembrane region" description="Helical" evidence="5">
    <location>
        <begin position="166"/>
        <end position="185"/>
    </location>
</feature>
<feature type="transmembrane region" description="Helical" evidence="5">
    <location>
        <begin position="135"/>
        <end position="154"/>
    </location>
</feature>
<feature type="transmembrane region" description="Helical" evidence="5">
    <location>
        <begin position="300"/>
        <end position="320"/>
    </location>
</feature>
<dbReference type="CDD" id="cd17355">
    <property type="entry name" value="MFS_YcxA_like"/>
    <property type="match status" value="1"/>
</dbReference>
<dbReference type="EMBL" id="PICB01000513">
    <property type="protein sequence ID" value="PLP45787.1"/>
    <property type="molecule type" value="Genomic_DNA"/>
</dbReference>
<gene>
    <name evidence="6" type="ORF">CWM98_11815</name>
</gene>
<feature type="transmembrane region" description="Helical" evidence="5">
    <location>
        <begin position="100"/>
        <end position="128"/>
    </location>
</feature>
<keyword evidence="1 5" id="KW-0812">Transmembrane</keyword>
<keyword evidence="3 5" id="KW-0472">Membrane</keyword>
<evidence type="ECO:0000256" key="5">
    <source>
        <dbReference type="SAM" id="Phobius"/>
    </source>
</evidence>
<feature type="compositionally biased region" description="Polar residues" evidence="4">
    <location>
        <begin position="410"/>
        <end position="420"/>
    </location>
</feature>
<keyword evidence="2 5" id="KW-1133">Transmembrane helix</keyword>
<evidence type="ECO:0000256" key="1">
    <source>
        <dbReference type="ARBA" id="ARBA00022692"/>
    </source>
</evidence>
<comment type="caution">
    <text evidence="6">The sequence shown here is derived from an EMBL/GenBank/DDBJ whole genome shotgun (WGS) entry which is preliminary data.</text>
</comment>
<feature type="transmembrane region" description="Helical" evidence="5">
    <location>
        <begin position="47"/>
        <end position="69"/>
    </location>
</feature>
<dbReference type="AlphaFoldDB" id="A0A2N5AHA8"/>
<dbReference type="InterPro" id="IPR011701">
    <property type="entry name" value="MFS"/>
</dbReference>
<dbReference type="Gene3D" id="1.20.1250.20">
    <property type="entry name" value="MFS general substrate transporter like domains"/>
    <property type="match status" value="1"/>
</dbReference>
<dbReference type="GO" id="GO:0022857">
    <property type="term" value="F:transmembrane transporter activity"/>
    <property type="evidence" value="ECO:0007669"/>
    <property type="project" value="InterPro"/>
</dbReference>
<evidence type="ECO:0000313" key="6">
    <source>
        <dbReference type="EMBL" id="PLP45787.1"/>
    </source>
</evidence>
<dbReference type="SUPFAM" id="SSF103473">
    <property type="entry name" value="MFS general substrate transporter"/>
    <property type="match status" value="1"/>
</dbReference>
<evidence type="ECO:0000256" key="4">
    <source>
        <dbReference type="SAM" id="MobiDB-lite"/>
    </source>
</evidence>
<reference evidence="6 7" key="1">
    <citation type="submission" date="2017-11" db="EMBL/GenBank/DDBJ databases">
        <authorList>
            <person name="Han C.G."/>
        </authorList>
    </citation>
    <scope>NUCLEOTIDE SEQUENCE [LARGE SCALE GENOMIC DNA]</scope>
    <source>
        <strain evidence="6 7">A5</strain>
    </source>
</reference>
<reference evidence="6 7" key="2">
    <citation type="submission" date="2018-01" db="EMBL/GenBank/DDBJ databases">
        <title>Genomic study of Klebsiella pneumoniae.</title>
        <authorList>
            <person name="Yang Y."/>
            <person name="Bicalho R."/>
        </authorList>
    </citation>
    <scope>NUCLEOTIDE SEQUENCE [LARGE SCALE GENOMIC DNA]</scope>
    <source>
        <strain evidence="6 7">A5</strain>
    </source>
</reference>
<feature type="transmembrane region" description="Helical" evidence="5">
    <location>
        <begin position="76"/>
        <end position="94"/>
    </location>
</feature>
<feature type="transmembrane region" description="Helical" evidence="5">
    <location>
        <begin position="209"/>
        <end position="227"/>
    </location>
</feature>
<organism evidence="6 7">
    <name type="scientific">Klebsiella variicola</name>
    <dbReference type="NCBI Taxonomy" id="244366"/>
    <lineage>
        <taxon>Bacteria</taxon>
        <taxon>Pseudomonadati</taxon>
        <taxon>Pseudomonadota</taxon>
        <taxon>Gammaproteobacteria</taxon>
        <taxon>Enterobacterales</taxon>
        <taxon>Enterobacteriaceae</taxon>
        <taxon>Klebsiella/Raoultella group</taxon>
        <taxon>Klebsiella</taxon>
        <taxon>Klebsiella pneumoniae complex</taxon>
    </lineage>
</organism>
<evidence type="ECO:0000256" key="2">
    <source>
        <dbReference type="ARBA" id="ARBA00022989"/>
    </source>
</evidence>
<dbReference type="RefSeq" id="WP_407324501.1">
    <property type="nucleotide sequence ID" value="NZ_CP158854.1"/>
</dbReference>